<gene>
    <name evidence="2" type="ORF">GCM10017584_25130</name>
</gene>
<comment type="caution">
    <text evidence="2">The sequence shown here is derived from an EMBL/GenBank/DDBJ whole genome shotgun (WGS) entry which is preliminary data.</text>
</comment>
<feature type="transmembrane region" description="Helical" evidence="1">
    <location>
        <begin position="6"/>
        <end position="23"/>
    </location>
</feature>
<evidence type="ECO:0000313" key="2">
    <source>
        <dbReference type="EMBL" id="GLJ76939.1"/>
    </source>
</evidence>
<evidence type="ECO:0000256" key="1">
    <source>
        <dbReference type="SAM" id="Phobius"/>
    </source>
</evidence>
<sequence>MGWIAAVLINVGALTFVAGLILPRAGSGPAVLLTGVSLCLLGVAVGAAWMLGARAPHP</sequence>
<accession>A0A9W6HAJ2</accession>
<organism evidence="2 3">
    <name type="scientific">Leifsonia poae</name>
    <dbReference type="NCBI Taxonomy" id="110933"/>
    <lineage>
        <taxon>Bacteria</taxon>
        <taxon>Bacillati</taxon>
        <taxon>Actinomycetota</taxon>
        <taxon>Actinomycetes</taxon>
        <taxon>Micrococcales</taxon>
        <taxon>Microbacteriaceae</taxon>
        <taxon>Leifsonia</taxon>
    </lineage>
</organism>
<proteinExistence type="predicted"/>
<protein>
    <submittedName>
        <fullName evidence="2">Uncharacterized protein</fullName>
    </submittedName>
</protein>
<feature type="transmembrane region" description="Helical" evidence="1">
    <location>
        <begin position="30"/>
        <end position="51"/>
    </location>
</feature>
<dbReference type="EMBL" id="BSEN01000012">
    <property type="protein sequence ID" value="GLJ76939.1"/>
    <property type="molecule type" value="Genomic_DNA"/>
</dbReference>
<reference evidence="2" key="1">
    <citation type="journal article" date="2014" name="Int. J. Syst. Evol. Microbiol.">
        <title>Complete genome sequence of Corynebacterium casei LMG S-19264T (=DSM 44701T), isolated from a smear-ripened cheese.</title>
        <authorList>
            <consortium name="US DOE Joint Genome Institute (JGI-PGF)"/>
            <person name="Walter F."/>
            <person name="Albersmeier A."/>
            <person name="Kalinowski J."/>
            <person name="Ruckert C."/>
        </authorList>
    </citation>
    <scope>NUCLEOTIDE SEQUENCE</scope>
    <source>
        <strain evidence="2">VKM Ac-1401</strain>
    </source>
</reference>
<evidence type="ECO:0000313" key="3">
    <source>
        <dbReference type="Proteomes" id="UP001142372"/>
    </source>
</evidence>
<reference evidence="2" key="2">
    <citation type="submission" date="2023-01" db="EMBL/GenBank/DDBJ databases">
        <authorList>
            <person name="Sun Q."/>
            <person name="Evtushenko L."/>
        </authorList>
    </citation>
    <scope>NUCLEOTIDE SEQUENCE</scope>
    <source>
        <strain evidence="2">VKM Ac-1401</strain>
    </source>
</reference>
<name>A0A9W6HAJ2_9MICO</name>
<keyword evidence="1" id="KW-0812">Transmembrane</keyword>
<dbReference type="Proteomes" id="UP001142372">
    <property type="component" value="Unassembled WGS sequence"/>
</dbReference>
<keyword evidence="1" id="KW-0472">Membrane</keyword>
<keyword evidence="1" id="KW-1133">Transmembrane helix</keyword>
<keyword evidence="3" id="KW-1185">Reference proteome</keyword>
<dbReference type="AlphaFoldDB" id="A0A9W6HAJ2"/>